<evidence type="ECO:0000256" key="3">
    <source>
        <dbReference type="ARBA" id="ARBA00022989"/>
    </source>
</evidence>
<dbReference type="Gene3D" id="3.30.1150.10">
    <property type="match status" value="1"/>
</dbReference>
<organism evidence="7 8">
    <name type="scientific">Massilia antarctica</name>
    <dbReference type="NCBI Taxonomy" id="2765360"/>
    <lineage>
        <taxon>Bacteria</taxon>
        <taxon>Pseudomonadati</taxon>
        <taxon>Pseudomonadota</taxon>
        <taxon>Betaproteobacteria</taxon>
        <taxon>Burkholderiales</taxon>
        <taxon>Oxalobacteraceae</taxon>
        <taxon>Telluria group</taxon>
        <taxon>Massilia</taxon>
    </lineage>
</organism>
<keyword evidence="4 5" id="KW-0472">Membrane</keyword>
<dbReference type="PANTHER" id="PTHR34978">
    <property type="entry name" value="POSSIBLE SENSOR-TRANSDUCER PROTEIN BLAR"/>
    <property type="match status" value="1"/>
</dbReference>
<dbReference type="Pfam" id="PF05569">
    <property type="entry name" value="Peptidase_M56"/>
    <property type="match status" value="1"/>
</dbReference>
<accession>A0AA49A781</accession>
<dbReference type="Pfam" id="PF03544">
    <property type="entry name" value="TonB_C"/>
    <property type="match status" value="1"/>
</dbReference>
<proteinExistence type="predicted"/>
<evidence type="ECO:0000259" key="6">
    <source>
        <dbReference type="PROSITE" id="PS52015"/>
    </source>
</evidence>
<keyword evidence="2 5" id="KW-0812">Transmembrane</keyword>
<name>A0AA49A781_9BURK</name>
<dbReference type="PANTHER" id="PTHR34978:SF3">
    <property type="entry name" value="SLR0241 PROTEIN"/>
    <property type="match status" value="1"/>
</dbReference>
<dbReference type="CDD" id="cd07341">
    <property type="entry name" value="M56_BlaR1_MecR1_like"/>
    <property type="match status" value="1"/>
</dbReference>
<dbReference type="PROSITE" id="PS52015">
    <property type="entry name" value="TONB_CTD"/>
    <property type="match status" value="1"/>
</dbReference>
<evidence type="ECO:0000256" key="4">
    <source>
        <dbReference type="ARBA" id="ARBA00023136"/>
    </source>
</evidence>
<dbReference type="RefSeq" id="WP_206088711.1">
    <property type="nucleotide sequence ID" value="NZ_CP065053.1"/>
</dbReference>
<keyword evidence="3 5" id="KW-1133">Transmembrane helix</keyword>
<dbReference type="SUPFAM" id="SSF74653">
    <property type="entry name" value="TolA/TonB C-terminal domain"/>
    <property type="match status" value="1"/>
</dbReference>
<keyword evidence="8" id="KW-1185">Reference proteome</keyword>
<evidence type="ECO:0000313" key="8">
    <source>
        <dbReference type="Proteomes" id="UP000662888"/>
    </source>
</evidence>
<evidence type="ECO:0000256" key="1">
    <source>
        <dbReference type="ARBA" id="ARBA00004167"/>
    </source>
</evidence>
<dbReference type="InterPro" id="IPR052173">
    <property type="entry name" value="Beta-lactam_resp_regulator"/>
</dbReference>
<dbReference type="Proteomes" id="UP000662888">
    <property type="component" value="Chromosome"/>
</dbReference>
<feature type="transmembrane region" description="Helical" evidence="5">
    <location>
        <begin position="16"/>
        <end position="34"/>
    </location>
</feature>
<dbReference type="InterPro" id="IPR006260">
    <property type="entry name" value="TonB/TolA_C"/>
</dbReference>
<comment type="subcellular location">
    <subcellularLocation>
        <location evidence="1">Membrane</location>
        <topology evidence="1">Single-pass membrane protein</topology>
    </subcellularLocation>
</comment>
<dbReference type="InterPro" id="IPR037682">
    <property type="entry name" value="TonB_C"/>
</dbReference>
<protein>
    <submittedName>
        <fullName evidence="7">M56 family metallopeptidase</fullName>
    </submittedName>
</protein>
<evidence type="ECO:0000256" key="5">
    <source>
        <dbReference type="SAM" id="Phobius"/>
    </source>
</evidence>
<gene>
    <name evidence="7" type="ORF">IV454_27245</name>
</gene>
<reference evidence="7 8" key="1">
    <citation type="submission" date="2020-11" db="EMBL/GenBank/DDBJ databases">
        <authorList>
            <person name="Sun Q."/>
        </authorList>
    </citation>
    <scope>NUCLEOTIDE SEQUENCE [LARGE SCALE GENOMIC DNA]</scope>
    <source>
        <strain evidence="7 8">P8398</strain>
    </source>
</reference>
<dbReference type="EMBL" id="CP065053">
    <property type="protein sequence ID" value="QPI49128.1"/>
    <property type="molecule type" value="Genomic_DNA"/>
</dbReference>
<feature type="transmembrane region" description="Helical" evidence="5">
    <location>
        <begin position="100"/>
        <end position="125"/>
    </location>
</feature>
<dbReference type="NCBIfam" id="TIGR01352">
    <property type="entry name" value="tonB_Cterm"/>
    <property type="match status" value="1"/>
</dbReference>
<evidence type="ECO:0000313" key="7">
    <source>
        <dbReference type="EMBL" id="QPI49128.1"/>
    </source>
</evidence>
<dbReference type="InterPro" id="IPR008756">
    <property type="entry name" value="Peptidase_M56"/>
</dbReference>
<evidence type="ECO:0000256" key="2">
    <source>
        <dbReference type="ARBA" id="ARBA00022692"/>
    </source>
</evidence>
<feature type="domain" description="TonB C-terminal" evidence="6">
    <location>
        <begin position="330"/>
        <end position="424"/>
    </location>
</feature>
<feature type="transmembrane region" description="Helical" evidence="5">
    <location>
        <begin position="41"/>
        <end position="59"/>
    </location>
</feature>
<sequence length="424" mass="45617">MTDALIDSIGWTLLHFTWQGLLIGCACATALSLMRNARPEYRYNVACAALLACVLWPAADLALRLQDGAAGTAHIGLAGRMATAARSGDTSLAGWLQEQLLWIVGFWSVCAALLSLRMASGLVWVRHAARAPLAGPQWQADAARMALAFGITRTVRLRVAEHLDSPLTVGWLRPVVLVPAALMSGMPPELLEALLAHEMGHVKRFDYLVNLGQNVAEILLFYHPVVWWISGRIRAERELIADDLAARHLGEPRRLARALSELERLQFSSHHLAMAANGGDLVARVRRLVKPGRQALGWKASLPALGLAAACLSLYAHAAARSSVAPTVARVAPVVDFSSCAKPVWPAASLKAQHTGTVTLAFKVGANGRVAAARVASSSGHVLLDDAARTGIMKCQFKPGSENGKPVPAWMHMEYVWMLTDGDD</sequence>